<keyword evidence="2" id="KW-1185">Reference proteome</keyword>
<comment type="caution">
    <text evidence="1">The sequence shown here is derived from an EMBL/GenBank/DDBJ whole genome shotgun (WGS) entry which is preliminary data.</text>
</comment>
<protein>
    <submittedName>
        <fullName evidence="1">Uncharacterized protein</fullName>
    </submittedName>
</protein>
<dbReference type="Proteomes" id="UP001153076">
    <property type="component" value="Unassembled WGS sequence"/>
</dbReference>
<dbReference type="OrthoDB" id="425619at2759"/>
<sequence length="318" mass="34460">MLKIFEHLKTSKVTKNYPPPGFKIESIIGANDLEAVYNSKELKLEVQSLEEGECLSPLDGKLELPPSPAAASPTSLTSALELKGVGDISPISAHDVEIPSSSVPTQIQIPAGSYAALVDPDEGSMLRFVPVAEVNGIKCPQIESADVISEIEYWQSAVLCSVLGANPPLEWRPVQKEVPPSQPPTAQAIPVDTEGFIPVPNSLVTYTACGLSDYTSMILAMPGSPKPPKSFKFCDMWVTDPSFPLITRPAQRTSNDPCKRLLSYLACARSALLKLNKDRFADLRQQQAMARMALESIQLKAMAEPSLSALQQQESQAR</sequence>
<name>A0A9Q1GJT7_9CARY</name>
<dbReference type="EMBL" id="JAKOGI010003400">
    <property type="protein sequence ID" value="KAJ8420481.1"/>
    <property type="molecule type" value="Genomic_DNA"/>
</dbReference>
<evidence type="ECO:0000313" key="1">
    <source>
        <dbReference type="EMBL" id="KAJ8420481.1"/>
    </source>
</evidence>
<accession>A0A9Q1GJT7</accession>
<proteinExistence type="predicted"/>
<reference evidence="1" key="1">
    <citation type="submission" date="2022-04" db="EMBL/GenBank/DDBJ databases">
        <title>Carnegiea gigantea Genome sequencing and assembly v2.</title>
        <authorList>
            <person name="Copetti D."/>
            <person name="Sanderson M.J."/>
            <person name="Burquez A."/>
            <person name="Wojciechowski M.F."/>
        </authorList>
    </citation>
    <scope>NUCLEOTIDE SEQUENCE</scope>
    <source>
        <strain evidence="1">SGP5-SGP5p</strain>
        <tissue evidence="1">Aerial part</tissue>
    </source>
</reference>
<gene>
    <name evidence="1" type="ORF">Cgig2_030604</name>
</gene>
<organism evidence="1 2">
    <name type="scientific">Carnegiea gigantea</name>
    <dbReference type="NCBI Taxonomy" id="171969"/>
    <lineage>
        <taxon>Eukaryota</taxon>
        <taxon>Viridiplantae</taxon>
        <taxon>Streptophyta</taxon>
        <taxon>Embryophyta</taxon>
        <taxon>Tracheophyta</taxon>
        <taxon>Spermatophyta</taxon>
        <taxon>Magnoliopsida</taxon>
        <taxon>eudicotyledons</taxon>
        <taxon>Gunneridae</taxon>
        <taxon>Pentapetalae</taxon>
        <taxon>Caryophyllales</taxon>
        <taxon>Cactineae</taxon>
        <taxon>Cactaceae</taxon>
        <taxon>Cactoideae</taxon>
        <taxon>Echinocereeae</taxon>
        <taxon>Carnegiea</taxon>
    </lineage>
</organism>
<evidence type="ECO:0000313" key="2">
    <source>
        <dbReference type="Proteomes" id="UP001153076"/>
    </source>
</evidence>
<dbReference type="AlphaFoldDB" id="A0A9Q1GJT7"/>